<accession>A0A0C9U478</accession>
<feature type="non-terminal residue" evidence="7">
    <location>
        <position position="1"/>
    </location>
</feature>
<reference evidence="8" key="2">
    <citation type="submission" date="2015-01" db="EMBL/GenBank/DDBJ databases">
        <title>Evolutionary Origins and Diversification of the Mycorrhizal Mutualists.</title>
        <authorList>
            <consortium name="DOE Joint Genome Institute"/>
            <consortium name="Mycorrhizal Genomics Consortium"/>
            <person name="Kohler A."/>
            <person name="Kuo A."/>
            <person name="Nagy L.G."/>
            <person name="Floudas D."/>
            <person name="Copeland A."/>
            <person name="Barry K.W."/>
            <person name="Cichocki N."/>
            <person name="Veneault-Fourrey C."/>
            <person name="LaButti K."/>
            <person name="Lindquist E.A."/>
            <person name="Lipzen A."/>
            <person name="Lundell T."/>
            <person name="Morin E."/>
            <person name="Murat C."/>
            <person name="Riley R."/>
            <person name="Ohm R."/>
            <person name="Sun H."/>
            <person name="Tunlid A."/>
            <person name="Henrissat B."/>
            <person name="Grigoriev I.V."/>
            <person name="Hibbett D.S."/>
            <person name="Martin F."/>
        </authorList>
    </citation>
    <scope>NUCLEOTIDE SEQUENCE [LARGE SCALE GENOMIC DNA]</scope>
    <source>
        <strain evidence="8">ATCC 200175</strain>
    </source>
</reference>
<keyword evidence="8" id="KW-1185">Reference proteome</keyword>
<dbReference type="Proteomes" id="UP000053647">
    <property type="component" value="Unassembled WGS sequence"/>
</dbReference>
<dbReference type="OrthoDB" id="202672at2759"/>
<sequence>PSPQPNPNPFSRDHRVSEPCSVYEMLKNYLGRQRTKFEATLAFSMLEPWEKILCMIIFTFATLLVASGLYQYLPQHLFIMQQRATYYLWGQDGDDRLLRHLVDSSTLNEL</sequence>
<feature type="transmembrane region" description="Helical" evidence="6">
    <location>
        <begin position="52"/>
        <end position="73"/>
    </location>
</feature>
<evidence type="ECO:0000256" key="3">
    <source>
        <dbReference type="ARBA" id="ARBA00022824"/>
    </source>
</evidence>
<keyword evidence="3" id="KW-0256">Endoplasmic reticulum</keyword>
<reference evidence="7 8" key="1">
    <citation type="submission" date="2014-06" db="EMBL/GenBank/DDBJ databases">
        <authorList>
            <consortium name="DOE Joint Genome Institute"/>
            <person name="Kuo A."/>
            <person name="Kohler A."/>
            <person name="Nagy L.G."/>
            <person name="Floudas D."/>
            <person name="Copeland A."/>
            <person name="Barry K.W."/>
            <person name="Cichocki N."/>
            <person name="Veneault-Fourrey C."/>
            <person name="LaButti K."/>
            <person name="Lindquist E.A."/>
            <person name="Lipzen A."/>
            <person name="Lundell T."/>
            <person name="Morin E."/>
            <person name="Murat C."/>
            <person name="Sun H."/>
            <person name="Tunlid A."/>
            <person name="Henrissat B."/>
            <person name="Grigoriev I.V."/>
            <person name="Hibbett D.S."/>
            <person name="Martin F."/>
            <person name="Nordberg H.P."/>
            <person name="Cantor M.N."/>
            <person name="Hua S.X."/>
        </authorList>
    </citation>
    <scope>NUCLEOTIDE SEQUENCE [LARGE SCALE GENOMIC DNA]</scope>
    <source>
        <strain evidence="7 8">ATCC 200175</strain>
    </source>
</reference>
<name>A0A0C9U478_PAXIN</name>
<evidence type="ECO:0000256" key="6">
    <source>
        <dbReference type="SAM" id="Phobius"/>
    </source>
</evidence>
<gene>
    <name evidence="7" type="ORF">PAXINDRAFT_79481</name>
</gene>
<protein>
    <submittedName>
        <fullName evidence="7">Uncharacterized protein</fullName>
    </submittedName>
</protein>
<dbReference type="InterPro" id="IPR024512">
    <property type="entry name" value="Ser_palmitoyltrfase_ssu-like"/>
</dbReference>
<dbReference type="AlphaFoldDB" id="A0A0C9U478"/>
<dbReference type="Pfam" id="PF11779">
    <property type="entry name" value="SPT_ssu-like"/>
    <property type="match status" value="1"/>
</dbReference>
<evidence type="ECO:0000256" key="2">
    <source>
        <dbReference type="ARBA" id="ARBA00022692"/>
    </source>
</evidence>
<dbReference type="EMBL" id="KN819344">
    <property type="protein sequence ID" value="KIJ14247.1"/>
    <property type="molecule type" value="Genomic_DNA"/>
</dbReference>
<evidence type="ECO:0000313" key="8">
    <source>
        <dbReference type="Proteomes" id="UP000053647"/>
    </source>
</evidence>
<keyword evidence="4 6" id="KW-1133">Transmembrane helix</keyword>
<comment type="subcellular location">
    <subcellularLocation>
        <location evidence="1">Endoplasmic reticulum membrane</location>
        <topology evidence="1">Multi-pass membrane protein</topology>
    </subcellularLocation>
</comment>
<dbReference type="GO" id="GO:0005789">
    <property type="term" value="C:endoplasmic reticulum membrane"/>
    <property type="evidence" value="ECO:0007669"/>
    <property type="project" value="UniProtKB-SubCell"/>
</dbReference>
<keyword evidence="2 6" id="KW-0812">Transmembrane</keyword>
<evidence type="ECO:0000313" key="7">
    <source>
        <dbReference type="EMBL" id="KIJ14247.1"/>
    </source>
</evidence>
<evidence type="ECO:0000256" key="1">
    <source>
        <dbReference type="ARBA" id="ARBA00004477"/>
    </source>
</evidence>
<proteinExistence type="predicted"/>
<evidence type="ECO:0000256" key="4">
    <source>
        <dbReference type="ARBA" id="ARBA00022989"/>
    </source>
</evidence>
<organism evidence="7 8">
    <name type="scientific">Paxillus involutus ATCC 200175</name>
    <dbReference type="NCBI Taxonomy" id="664439"/>
    <lineage>
        <taxon>Eukaryota</taxon>
        <taxon>Fungi</taxon>
        <taxon>Dikarya</taxon>
        <taxon>Basidiomycota</taxon>
        <taxon>Agaricomycotina</taxon>
        <taxon>Agaricomycetes</taxon>
        <taxon>Agaricomycetidae</taxon>
        <taxon>Boletales</taxon>
        <taxon>Paxilineae</taxon>
        <taxon>Paxillaceae</taxon>
        <taxon>Paxillus</taxon>
    </lineage>
</organism>
<evidence type="ECO:0000256" key="5">
    <source>
        <dbReference type="ARBA" id="ARBA00023136"/>
    </source>
</evidence>
<keyword evidence="5 6" id="KW-0472">Membrane</keyword>
<dbReference type="HOGENOM" id="CLU_122021_2_2_1"/>